<dbReference type="EC" id="3.1.4.-" evidence="3"/>
<feature type="transmembrane region" description="Helical" evidence="1">
    <location>
        <begin position="12"/>
        <end position="33"/>
    </location>
</feature>
<keyword evidence="3" id="KW-0378">Hydrolase</keyword>
<dbReference type="GO" id="GO:0016787">
    <property type="term" value="F:hydrolase activity"/>
    <property type="evidence" value="ECO:0007669"/>
    <property type="project" value="UniProtKB-KW"/>
</dbReference>
<keyword evidence="1" id="KW-0472">Membrane</keyword>
<dbReference type="PANTHER" id="PTHR36442:SF1">
    <property type="entry name" value="CYCLIC-DI-AMP PHOSPHODIESTERASE PGPH"/>
    <property type="match status" value="1"/>
</dbReference>
<organism evidence="3">
    <name type="scientific">bioreactor metagenome</name>
    <dbReference type="NCBI Taxonomy" id="1076179"/>
    <lineage>
        <taxon>unclassified sequences</taxon>
        <taxon>metagenomes</taxon>
        <taxon>ecological metagenomes</taxon>
    </lineage>
</organism>
<evidence type="ECO:0000313" key="3">
    <source>
        <dbReference type="EMBL" id="MPM53416.1"/>
    </source>
</evidence>
<dbReference type="EMBL" id="VSSQ01014325">
    <property type="protein sequence ID" value="MPM53416.1"/>
    <property type="molecule type" value="Genomic_DNA"/>
</dbReference>
<keyword evidence="1" id="KW-0812">Transmembrane</keyword>
<dbReference type="AlphaFoldDB" id="A0A645AKF4"/>
<dbReference type="Pfam" id="PF01966">
    <property type="entry name" value="HD"/>
    <property type="match status" value="1"/>
</dbReference>
<proteinExistence type="predicted"/>
<dbReference type="CDD" id="cd00077">
    <property type="entry name" value="HDc"/>
    <property type="match status" value="1"/>
</dbReference>
<comment type="caution">
    <text evidence="3">The sequence shown here is derived from an EMBL/GenBank/DDBJ whole genome shotgun (WGS) entry which is preliminary data.</text>
</comment>
<reference evidence="3" key="1">
    <citation type="submission" date="2019-08" db="EMBL/GenBank/DDBJ databases">
        <authorList>
            <person name="Kucharzyk K."/>
            <person name="Murdoch R.W."/>
            <person name="Higgins S."/>
            <person name="Loffler F."/>
        </authorList>
    </citation>
    <scope>NUCLEOTIDE SEQUENCE</scope>
</reference>
<protein>
    <submittedName>
        <fullName evidence="3">Cyclic-di-AMP phosphodiesterase PgpH</fullName>
        <ecNumber evidence="3">3.1.4.-</ecNumber>
    </submittedName>
</protein>
<accession>A0A645AKF4</accession>
<dbReference type="InterPro" id="IPR011621">
    <property type="entry name" value="Metal-dep_PHydrolase_7TM_intra"/>
</dbReference>
<keyword evidence="1" id="KW-1133">Transmembrane helix</keyword>
<dbReference type="PANTHER" id="PTHR36442">
    <property type="entry name" value="CYCLIC-DI-AMP PHOSPHODIESTERASE PGPH"/>
    <property type="match status" value="1"/>
</dbReference>
<dbReference type="SMART" id="SM00471">
    <property type="entry name" value="HDc"/>
    <property type="match status" value="1"/>
</dbReference>
<evidence type="ECO:0000256" key="1">
    <source>
        <dbReference type="SAM" id="Phobius"/>
    </source>
</evidence>
<sequence>MGADQIHQRTELIKKGVWVGLTGIVSIATVSMINSGFTQSLIYQSLWGALLGLISGVLALGILPFLEMGFRILTPLKLIEIANPNHPLMKRLLMEAPGTYQHSMSVANLAEGAAEAIGADALLVRAGAFFHDVGKIKRPMYFTENQSQWDNPHEGIPPQLSANIIISHIREGLELAREYQLPQEIYEFIATHQGTMRAGHFYNLAKEQSGEQNINQDDYTYPGPIPISKEASILMLADCSEAAVRSMPEPSQEKISEMVSKLVRTRVTNGQLDHSALSMREITAVEHSLVKRLTSMYHKRIQYRATPEEMMRETGKKSE</sequence>
<evidence type="ECO:0000259" key="2">
    <source>
        <dbReference type="SMART" id="SM00471"/>
    </source>
</evidence>
<gene>
    <name evidence="3" type="primary">pgpH_9</name>
    <name evidence="3" type="ORF">SDC9_100184</name>
</gene>
<name>A0A645AKF4_9ZZZZ</name>
<feature type="transmembrane region" description="Helical" evidence="1">
    <location>
        <begin position="45"/>
        <end position="66"/>
    </location>
</feature>
<dbReference type="InterPro" id="IPR003607">
    <property type="entry name" value="HD/PDEase_dom"/>
</dbReference>
<dbReference type="Gene3D" id="1.10.3210.10">
    <property type="entry name" value="Hypothetical protein af1432"/>
    <property type="match status" value="1"/>
</dbReference>
<dbReference type="SUPFAM" id="SSF109604">
    <property type="entry name" value="HD-domain/PDEase-like"/>
    <property type="match status" value="1"/>
</dbReference>
<dbReference type="InterPro" id="IPR006675">
    <property type="entry name" value="HDIG_dom"/>
</dbReference>
<feature type="domain" description="HD/PDEase" evidence="2">
    <location>
        <begin position="95"/>
        <end position="252"/>
    </location>
</feature>
<dbReference type="InterPro" id="IPR006674">
    <property type="entry name" value="HD_domain"/>
</dbReference>
<dbReference type="Pfam" id="PF07698">
    <property type="entry name" value="7TM-7TMR_HD"/>
    <property type="match status" value="1"/>
</dbReference>
<dbReference type="InterPro" id="IPR052722">
    <property type="entry name" value="PgpH_phosphodiesterase"/>
</dbReference>
<dbReference type="NCBIfam" id="TIGR00277">
    <property type="entry name" value="HDIG"/>
    <property type="match status" value="1"/>
</dbReference>